<keyword evidence="2" id="KW-1185">Reference proteome</keyword>
<comment type="caution">
    <text evidence="1">The sequence shown here is derived from an EMBL/GenBank/DDBJ whole genome shotgun (WGS) entry which is preliminary data.</text>
</comment>
<proteinExistence type="predicted"/>
<feature type="non-terminal residue" evidence="1">
    <location>
        <position position="336"/>
    </location>
</feature>
<dbReference type="Proteomes" id="UP000824890">
    <property type="component" value="Unassembled WGS sequence"/>
</dbReference>
<gene>
    <name evidence="1" type="ORF">HID58_021338</name>
</gene>
<accession>A0ABQ8CW48</accession>
<protein>
    <submittedName>
        <fullName evidence="1">Uncharacterized protein</fullName>
    </submittedName>
</protein>
<dbReference type="EMBL" id="JAGKQM010000006">
    <property type="protein sequence ID" value="KAH0921320.1"/>
    <property type="molecule type" value="Genomic_DNA"/>
</dbReference>
<reference evidence="1 2" key="1">
    <citation type="submission" date="2021-05" db="EMBL/GenBank/DDBJ databases">
        <title>Genome Assembly of Synthetic Allotetraploid Brassica napus Reveals Homoeologous Exchanges between Subgenomes.</title>
        <authorList>
            <person name="Davis J.T."/>
        </authorList>
    </citation>
    <scope>NUCLEOTIDE SEQUENCE [LARGE SCALE GENOMIC DNA]</scope>
    <source>
        <strain evidence="2">cv. Da-Ae</strain>
        <tissue evidence="1">Seedling</tissue>
    </source>
</reference>
<evidence type="ECO:0000313" key="1">
    <source>
        <dbReference type="EMBL" id="KAH0921320.1"/>
    </source>
</evidence>
<evidence type="ECO:0000313" key="2">
    <source>
        <dbReference type="Proteomes" id="UP000824890"/>
    </source>
</evidence>
<organism evidence="1 2">
    <name type="scientific">Brassica napus</name>
    <name type="common">Rape</name>
    <dbReference type="NCBI Taxonomy" id="3708"/>
    <lineage>
        <taxon>Eukaryota</taxon>
        <taxon>Viridiplantae</taxon>
        <taxon>Streptophyta</taxon>
        <taxon>Embryophyta</taxon>
        <taxon>Tracheophyta</taxon>
        <taxon>Spermatophyta</taxon>
        <taxon>Magnoliopsida</taxon>
        <taxon>eudicotyledons</taxon>
        <taxon>Gunneridae</taxon>
        <taxon>Pentapetalae</taxon>
        <taxon>rosids</taxon>
        <taxon>malvids</taxon>
        <taxon>Brassicales</taxon>
        <taxon>Brassicaceae</taxon>
        <taxon>Brassiceae</taxon>
        <taxon>Brassica</taxon>
    </lineage>
</organism>
<name>A0ABQ8CW48_BRANA</name>
<sequence length="336" mass="39072">MTLLNMCLLSQRPWRDSHLETVLHVQSRRYSRDNNMIWINLNRVPHQDRSSYCLHLQFLDREETSLMISSLSQNLSDLADDFVFNFWMLLYHPKEPRECNRTRLAYTLHDHLVNKLMNHLNSFPQTFLIPNVQEPHSLPHKRRNHEPKKSRLRRFLKSLSKRDNKKIRTQSSRVVAKTSDADVVKRQTQEHILEIKSLLMLHKPSRMHFCYDDPSLLLPRLVIGVKDTVLEEIVEPFVEEDAFGEVLEVGLEHVLDVSGYASHGSVRTTEPDSATSFLLKKNSGVTPNTGHVVGPGFLANFSRTQQKTNSPNNARETSKRQRTPLLWLSSWRQLAL</sequence>